<dbReference type="EMBL" id="NJBA01000001">
    <property type="protein sequence ID" value="OWP52789.1"/>
    <property type="molecule type" value="Genomic_DNA"/>
</dbReference>
<dbReference type="eggNOG" id="COG4967">
    <property type="taxonomic scope" value="Bacteria"/>
</dbReference>
<dbReference type="Pfam" id="PF07963">
    <property type="entry name" value="N_methyl"/>
    <property type="match status" value="1"/>
</dbReference>
<dbReference type="NCBIfam" id="TIGR02532">
    <property type="entry name" value="IV_pilin_GFxxxE"/>
    <property type="match status" value="1"/>
</dbReference>
<sequence length="157" mass="16385">MDGGKRSEGFTLVEVLVSVLVLGIGVLGLAGLQSVGISAGYSALQRSQASWLAGEMADLLRANPEAARSGAYDTTFADVAGGCPRPTGSTRAQLDLNQWQADVCETLGGTGSGSVQVIRSGNLYSALIAVRWNDRRARDRLGATGDAEETFAYRAGF</sequence>
<accession>A0A246FEQ4</accession>
<evidence type="ECO:0000256" key="1">
    <source>
        <dbReference type="SAM" id="Phobius"/>
    </source>
</evidence>
<dbReference type="NCBIfam" id="TIGR02523">
    <property type="entry name" value="type_IV_pilV"/>
    <property type="match status" value="1"/>
</dbReference>
<keyword evidence="1" id="KW-0812">Transmembrane</keyword>
<feature type="transmembrane region" description="Helical" evidence="1">
    <location>
        <begin position="12"/>
        <end position="32"/>
    </location>
</feature>
<dbReference type="Proteomes" id="UP000198145">
    <property type="component" value="Unassembled WGS sequence"/>
</dbReference>
<evidence type="ECO:0000313" key="3">
    <source>
        <dbReference type="Proteomes" id="UP000198145"/>
    </source>
</evidence>
<comment type="caution">
    <text evidence="2">The sequence shown here is derived from an EMBL/GenBank/DDBJ whole genome shotgun (WGS) entry which is preliminary data.</text>
</comment>
<keyword evidence="1" id="KW-0472">Membrane</keyword>
<evidence type="ECO:0000313" key="2">
    <source>
        <dbReference type="EMBL" id="OWP52789.1"/>
    </source>
</evidence>
<gene>
    <name evidence="2" type="primary">pilV</name>
    <name evidence="2" type="ORF">CEG18_02805</name>
</gene>
<reference evidence="2 3" key="1">
    <citation type="submission" date="2017-06" db="EMBL/GenBank/DDBJ databases">
        <title>Draft genome of Pseudomonas nitroreducens DF05.</title>
        <authorList>
            <person name="Iyer R."/>
        </authorList>
    </citation>
    <scope>NUCLEOTIDE SEQUENCE [LARGE SCALE GENOMIC DNA]</scope>
    <source>
        <strain evidence="2 3">DF05</strain>
    </source>
</reference>
<dbReference type="PROSITE" id="PS00409">
    <property type="entry name" value="PROKAR_NTER_METHYL"/>
    <property type="match status" value="1"/>
</dbReference>
<dbReference type="RefSeq" id="WP_088416196.1">
    <property type="nucleotide sequence ID" value="NZ_NJBA01000001.1"/>
</dbReference>
<proteinExistence type="predicted"/>
<keyword evidence="1" id="KW-1133">Transmembrane helix</keyword>
<dbReference type="InterPro" id="IPR012902">
    <property type="entry name" value="N_methyl_site"/>
</dbReference>
<dbReference type="AlphaFoldDB" id="A0A246FEQ4"/>
<organism evidence="2 3">
    <name type="scientific">Pseudomonas nitroreducens</name>
    <dbReference type="NCBI Taxonomy" id="46680"/>
    <lineage>
        <taxon>Bacteria</taxon>
        <taxon>Pseudomonadati</taxon>
        <taxon>Pseudomonadota</taxon>
        <taxon>Gammaproteobacteria</taxon>
        <taxon>Pseudomonadales</taxon>
        <taxon>Pseudomonadaceae</taxon>
        <taxon>Pseudomonas</taxon>
    </lineage>
</organism>
<protein>
    <submittedName>
        <fullName evidence="2">Type IV pilus modification protein PilV</fullName>
    </submittedName>
</protein>
<dbReference type="InterPro" id="IPR013362">
    <property type="entry name" value="Pilus_4_PilV"/>
</dbReference>
<name>A0A246FEQ4_PSENT</name>